<dbReference type="AlphaFoldDB" id="A0A1M6PI34"/>
<evidence type="ECO:0000313" key="2">
    <source>
        <dbReference type="EMBL" id="SHK07573.1"/>
    </source>
</evidence>
<feature type="signal peptide" evidence="1">
    <location>
        <begin position="1"/>
        <end position="19"/>
    </location>
</feature>
<evidence type="ECO:0000256" key="1">
    <source>
        <dbReference type="SAM" id="SignalP"/>
    </source>
</evidence>
<sequence>MKKNIFILFGLIFSSAAFSQVGINTADPKATFDIIAKDSRGTSTTPEGLLIPRVDRERAESMFGVAISTLIYVNDVKTGLQKGSALNIDSIGYYYFDGLYWVKLNTDSAINPLVNIYNSDGILTTNRIVDQEDKTLTFTGTRVNSFSVAGDTFSVDAANKSIGIGTINPLAKVDVVGDRFGIKRSAGSGSWDNLWFDVGSYGPSINASGAENGIDFKVGANASGTYGDGNQVLTTVATMRPEGNMGIGTTTPNVNAILELNATNRGFLPPRLTTVQRNAIPAASKPAGLMVYNTNTNCMEFWNSSSWVSTCAVTAPVAGAITAVTCASATNNGTLSKGVAVSGVTSVIPYTGGNGGSHGGQTITSTGVTGLTATLAAGSFANGNGTLTYTITGTPSGDGNANFAINIGGRTCTLTRAVIVPVGTIASLNCAGATNNGTLTSRVAASGITSVISYTGGNAGTYTAQTVTSTGVTGLTATLAAGTLANGNGTFTYTITGTPTSAGTASFAINVGGRSCVLTRTVAGAATPPSGSTACTANSFKIPFAATNGSTVSGTINGVPVNATVSYTNIISNSTSPCGQLLGGGYQMAANAPSNSRLKIKFDKKISNLKINTITAGGSSGHIIYFRNGGTAINPTSTSLSSSPCSSTLYNLVDNYGGLWFDEVEIVFSNSNTPGIIFSFCVGDVQ</sequence>
<gene>
    <name evidence="2" type="ORF">SAMN05444267_100115</name>
</gene>
<accession>A0A1M6PI34</accession>
<dbReference type="RefSeq" id="WP_073289779.1">
    <property type="nucleotide sequence ID" value="NZ_FRAV01000001.1"/>
</dbReference>
<protein>
    <submittedName>
        <fullName evidence="2">Uncharacterized protein</fullName>
    </submittedName>
</protein>
<dbReference type="Proteomes" id="UP000184364">
    <property type="component" value="Unassembled WGS sequence"/>
</dbReference>
<organism evidence="2 3">
    <name type="scientific">Chryseobacterium polytrichastri</name>
    <dbReference type="NCBI Taxonomy" id="1302687"/>
    <lineage>
        <taxon>Bacteria</taxon>
        <taxon>Pseudomonadati</taxon>
        <taxon>Bacteroidota</taxon>
        <taxon>Flavobacteriia</taxon>
        <taxon>Flavobacteriales</taxon>
        <taxon>Weeksellaceae</taxon>
        <taxon>Chryseobacterium group</taxon>
        <taxon>Chryseobacterium</taxon>
    </lineage>
</organism>
<feature type="chain" id="PRO_5012477755" evidence="1">
    <location>
        <begin position="20"/>
        <end position="686"/>
    </location>
</feature>
<dbReference type="OrthoDB" id="1221164at2"/>
<name>A0A1M6PI34_9FLAO</name>
<evidence type="ECO:0000313" key="3">
    <source>
        <dbReference type="Proteomes" id="UP000184364"/>
    </source>
</evidence>
<proteinExistence type="predicted"/>
<keyword evidence="1" id="KW-0732">Signal</keyword>
<keyword evidence="3" id="KW-1185">Reference proteome</keyword>
<reference evidence="3" key="1">
    <citation type="submission" date="2016-11" db="EMBL/GenBank/DDBJ databases">
        <authorList>
            <person name="Varghese N."/>
            <person name="Submissions S."/>
        </authorList>
    </citation>
    <scope>NUCLEOTIDE SEQUENCE [LARGE SCALE GENOMIC DNA]</scope>
    <source>
        <strain evidence="3">DSM 26899</strain>
    </source>
</reference>
<dbReference type="STRING" id="1302687.SAMN05444267_100115"/>
<dbReference type="EMBL" id="FRAV01000001">
    <property type="protein sequence ID" value="SHK07573.1"/>
    <property type="molecule type" value="Genomic_DNA"/>
</dbReference>